<reference evidence="3 4" key="1">
    <citation type="journal article" date="2024" name="Nat. Commun.">
        <title>Phylogenomics reveals the evolutionary origins of lichenization in chlorophyte algae.</title>
        <authorList>
            <person name="Puginier C."/>
            <person name="Libourel C."/>
            <person name="Otte J."/>
            <person name="Skaloud P."/>
            <person name="Haon M."/>
            <person name="Grisel S."/>
            <person name="Petersen M."/>
            <person name="Berrin J.G."/>
            <person name="Delaux P.M."/>
            <person name="Dal Grande F."/>
            <person name="Keller J."/>
        </authorList>
    </citation>
    <scope>NUCLEOTIDE SEQUENCE [LARGE SCALE GENOMIC DNA]</scope>
    <source>
        <strain evidence="3 4">SAG 2043</strain>
    </source>
</reference>
<feature type="coiled-coil region" evidence="1">
    <location>
        <begin position="152"/>
        <end position="186"/>
    </location>
</feature>
<name>A0AAW1QE29_9CHLO</name>
<proteinExistence type="predicted"/>
<protein>
    <submittedName>
        <fullName evidence="3">Uncharacterized protein</fullName>
    </submittedName>
</protein>
<dbReference type="Proteomes" id="UP001489004">
    <property type="component" value="Unassembled WGS sequence"/>
</dbReference>
<feature type="region of interest" description="Disordered" evidence="2">
    <location>
        <begin position="330"/>
        <end position="364"/>
    </location>
</feature>
<feature type="compositionally biased region" description="Polar residues" evidence="2">
    <location>
        <begin position="113"/>
        <end position="126"/>
    </location>
</feature>
<comment type="caution">
    <text evidence="3">The sequence shown here is derived from an EMBL/GenBank/DDBJ whole genome shotgun (WGS) entry which is preliminary data.</text>
</comment>
<accession>A0AAW1QE29</accession>
<feature type="region of interest" description="Disordered" evidence="2">
    <location>
        <begin position="105"/>
        <end position="127"/>
    </location>
</feature>
<gene>
    <name evidence="3" type="ORF">WJX72_000845</name>
</gene>
<organism evidence="3 4">
    <name type="scientific">[Myrmecia] bisecta</name>
    <dbReference type="NCBI Taxonomy" id="41462"/>
    <lineage>
        <taxon>Eukaryota</taxon>
        <taxon>Viridiplantae</taxon>
        <taxon>Chlorophyta</taxon>
        <taxon>core chlorophytes</taxon>
        <taxon>Trebouxiophyceae</taxon>
        <taxon>Trebouxiales</taxon>
        <taxon>Trebouxiaceae</taxon>
        <taxon>Myrmecia</taxon>
    </lineage>
</organism>
<evidence type="ECO:0000256" key="1">
    <source>
        <dbReference type="SAM" id="Coils"/>
    </source>
</evidence>
<evidence type="ECO:0000313" key="4">
    <source>
        <dbReference type="Proteomes" id="UP001489004"/>
    </source>
</evidence>
<sequence length="398" mass="42944">MPAGHEAAPAALARILEFARLVRKLQCATAALQDAEQRAIWQQRGTWLHEELMALTAERLQAGDPADFWSNVVALVYLSVDSSEAVNSEKAELAEALRKEQAHAAALQERLASHQQASTSQKSEAASSAEMLELRTKLVVAQQEVQRRAGDSRDMLQRLQAALAERDNWKKQHAALQEEKARQQADFDRQAKVIAQLLARSNEATSDAQKVLAATADLRKHNHTLSVNLENHARVVEKLISLNTELMDVANARSFGHLKAGQPDGVHNMLANGSSLPGPLPVSTSAWQPKSGFDQLVNGHAPGGAPAASLESQLSLGAAFDAFLRADDEPQPAGRLDLELPGPEYHNPRDAQQQQAPHSAGGGLTGMLSKAANLAMYVAGSDKAIQQRARDLGEPDLV</sequence>
<keyword evidence="4" id="KW-1185">Reference proteome</keyword>
<dbReference type="AlphaFoldDB" id="A0AAW1QE29"/>
<dbReference type="EMBL" id="JALJOR010000003">
    <property type="protein sequence ID" value="KAK9819656.1"/>
    <property type="molecule type" value="Genomic_DNA"/>
</dbReference>
<evidence type="ECO:0000313" key="3">
    <source>
        <dbReference type="EMBL" id="KAK9819656.1"/>
    </source>
</evidence>
<keyword evidence="1" id="KW-0175">Coiled coil</keyword>
<evidence type="ECO:0000256" key="2">
    <source>
        <dbReference type="SAM" id="MobiDB-lite"/>
    </source>
</evidence>